<evidence type="ECO:0000256" key="10">
    <source>
        <dbReference type="ARBA" id="ARBA00047785"/>
    </source>
</evidence>
<proteinExistence type="inferred from homology"/>
<dbReference type="EMBL" id="NEVM01000005">
    <property type="protein sequence ID" value="OZI30854.1"/>
    <property type="molecule type" value="Genomic_DNA"/>
</dbReference>
<comment type="function">
    <text evidence="9">Catalyzes the first step in the biosynthesis of ornithine lipids, which are phosphorus-free membrane lipids. Catalyzes the 3-hydroxyacyl-acyl carrier protein-dependent acylation of ornithine to form lyso-ornithine lipid (LOL).</text>
</comment>
<dbReference type="Gene3D" id="3.40.630.30">
    <property type="match status" value="1"/>
</dbReference>
<evidence type="ECO:0000313" key="12">
    <source>
        <dbReference type="Proteomes" id="UP000216020"/>
    </source>
</evidence>
<evidence type="ECO:0000256" key="1">
    <source>
        <dbReference type="ARBA" id="ARBA00005189"/>
    </source>
</evidence>
<dbReference type="PANTHER" id="PTHR37323:SF1">
    <property type="entry name" value="L-ORNITHINE N(ALPHA)-ACYLTRANSFERASE"/>
    <property type="match status" value="1"/>
</dbReference>
<keyword evidence="12" id="KW-1185">Reference proteome</keyword>
<dbReference type="GO" id="GO:0006629">
    <property type="term" value="P:lipid metabolic process"/>
    <property type="evidence" value="ECO:0007669"/>
    <property type="project" value="UniProtKB-KW"/>
</dbReference>
<gene>
    <name evidence="11" type="ORF">CAL29_23055</name>
</gene>
<name>A0A261S0I4_9BORD</name>
<keyword evidence="3 11" id="KW-0808">Transferase</keyword>
<dbReference type="AlphaFoldDB" id="A0A261S0I4"/>
<dbReference type="GO" id="GO:0043810">
    <property type="term" value="F:ornithine-acyl [acyl carrier protein] N-acyltransferase activity"/>
    <property type="evidence" value="ECO:0007669"/>
    <property type="project" value="UniProtKB-EC"/>
</dbReference>
<accession>A0A261S0I4</accession>
<dbReference type="PANTHER" id="PTHR37323">
    <property type="entry name" value="GCN5-RELATED N-ACETYLTRANSFERASE"/>
    <property type="match status" value="1"/>
</dbReference>
<dbReference type="RefSeq" id="WP_094855276.1">
    <property type="nucleotide sequence ID" value="NZ_NEVM01000005.1"/>
</dbReference>
<dbReference type="SUPFAM" id="SSF55729">
    <property type="entry name" value="Acyl-CoA N-acyltransferases (Nat)"/>
    <property type="match status" value="1"/>
</dbReference>
<dbReference type="EC" id="2.3.2.30" evidence="7"/>
<evidence type="ECO:0000256" key="9">
    <source>
        <dbReference type="ARBA" id="ARBA00045724"/>
    </source>
</evidence>
<keyword evidence="4" id="KW-0443">Lipid metabolism</keyword>
<dbReference type="OrthoDB" id="9787072at2"/>
<dbReference type="InterPro" id="IPR052351">
    <property type="entry name" value="Ornithine_N-alpha-AT"/>
</dbReference>
<keyword evidence="5" id="KW-0012">Acyltransferase</keyword>
<dbReference type="InterPro" id="IPR016181">
    <property type="entry name" value="Acyl_CoA_acyltransferase"/>
</dbReference>
<evidence type="ECO:0000256" key="8">
    <source>
        <dbReference type="ARBA" id="ARBA00039866"/>
    </source>
</evidence>
<comment type="similarity">
    <text evidence="6">Belongs to the acetyltransferase family. OlsB subfamily.</text>
</comment>
<comment type="caution">
    <text evidence="11">The sequence shown here is derived from an EMBL/GenBank/DDBJ whole genome shotgun (WGS) entry which is preliminary data.</text>
</comment>
<evidence type="ECO:0000256" key="7">
    <source>
        <dbReference type="ARBA" id="ARBA00039058"/>
    </source>
</evidence>
<sequence length="279" mass="31090">MLELVRIESDRTTAEAWSGPATTGLVVGLARTTDEIEEIQRLRYRVFTEDMGAVFPDAQDGIDQDRFDPWCEHLMVQELDTGRVVGTYRLLTPEKAREAGGYYSASEFDLTGLGPLREQLVEAGRSCTHPDHRNGTVIMLLWSGVAEYMRRGGYRYLLGCASVSLRDDGVTAAEVWRAIAPHLKDETLPSVEPLHRYPVEKLNSTTLPARVPPLIKGYLKLGAKVCGEPAWDPDFNAADFPVLLDMEAMDERYRRHFGLPALSEEQQAAQAAGRARKVA</sequence>
<organism evidence="11 12">
    <name type="scientific">Bordetella genomosp. 10</name>
    <dbReference type="NCBI Taxonomy" id="1416804"/>
    <lineage>
        <taxon>Bacteria</taxon>
        <taxon>Pseudomonadati</taxon>
        <taxon>Pseudomonadota</taxon>
        <taxon>Betaproteobacteria</taxon>
        <taxon>Burkholderiales</taxon>
        <taxon>Alcaligenaceae</taxon>
        <taxon>Bordetella</taxon>
    </lineage>
</organism>
<reference evidence="12" key="1">
    <citation type="submission" date="2017-05" db="EMBL/GenBank/DDBJ databases">
        <title>Complete and WGS of Bordetella genogroups.</title>
        <authorList>
            <person name="Spilker T."/>
            <person name="Lipuma J."/>
        </authorList>
    </citation>
    <scope>NUCLEOTIDE SEQUENCE [LARGE SCALE GENOMIC DNA]</scope>
    <source>
        <strain evidence="12">AU16122</strain>
    </source>
</reference>
<evidence type="ECO:0000313" key="11">
    <source>
        <dbReference type="EMBL" id="OZI30854.1"/>
    </source>
</evidence>
<evidence type="ECO:0000256" key="6">
    <source>
        <dbReference type="ARBA" id="ARBA00038095"/>
    </source>
</evidence>
<dbReference type="Pfam" id="PF13444">
    <property type="entry name" value="Acetyltransf_5"/>
    <property type="match status" value="1"/>
</dbReference>
<dbReference type="Proteomes" id="UP000216020">
    <property type="component" value="Unassembled WGS sequence"/>
</dbReference>
<evidence type="ECO:0000256" key="3">
    <source>
        <dbReference type="ARBA" id="ARBA00022679"/>
    </source>
</evidence>
<keyword evidence="2" id="KW-0444">Lipid biosynthesis</keyword>
<evidence type="ECO:0000256" key="2">
    <source>
        <dbReference type="ARBA" id="ARBA00022516"/>
    </source>
</evidence>
<comment type="pathway">
    <text evidence="1">Lipid metabolism.</text>
</comment>
<comment type="catalytic activity">
    <reaction evidence="10">
        <text>a (3R)-hydroxyacyl-[ACP] + L-ornithine = a lyso-ornithine lipid + holo-[ACP] + H(+)</text>
        <dbReference type="Rhea" id="RHEA:20633"/>
        <dbReference type="Rhea" id="RHEA-COMP:9685"/>
        <dbReference type="Rhea" id="RHEA-COMP:9945"/>
        <dbReference type="ChEBI" id="CHEBI:15378"/>
        <dbReference type="ChEBI" id="CHEBI:46911"/>
        <dbReference type="ChEBI" id="CHEBI:64479"/>
        <dbReference type="ChEBI" id="CHEBI:78827"/>
        <dbReference type="ChEBI" id="CHEBI:138482"/>
        <dbReference type="EC" id="2.3.2.30"/>
    </reaction>
    <physiologicalReaction direction="left-to-right" evidence="10">
        <dbReference type="Rhea" id="RHEA:20634"/>
    </physiologicalReaction>
</comment>
<evidence type="ECO:0000256" key="5">
    <source>
        <dbReference type="ARBA" id="ARBA00023315"/>
    </source>
</evidence>
<protein>
    <recommendedName>
        <fullName evidence="8">L-ornithine N(alpha)-acyltransferase</fullName>
        <ecNumber evidence="7">2.3.2.30</ecNumber>
    </recommendedName>
</protein>
<evidence type="ECO:0000256" key="4">
    <source>
        <dbReference type="ARBA" id="ARBA00023098"/>
    </source>
</evidence>